<evidence type="ECO:0000313" key="6">
    <source>
        <dbReference type="Proteomes" id="UP000318693"/>
    </source>
</evidence>
<dbReference type="InterPro" id="IPR036291">
    <property type="entry name" value="NAD(P)-bd_dom_sf"/>
</dbReference>
<accession>A0A552WV34</accession>
<dbReference type="SMART" id="SM00822">
    <property type="entry name" value="PKS_KR"/>
    <property type="match status" value="1"/>
</dbReference>
<dbReference type="RefSeq" id="WP_143417279.1">
    <property type="nucleotide sequence ID" value="NZ_VJXR01000007.1"/>
</dbReference>
<evidence type="ECO:0000256" key="2">
    <source>
        <dbReference type="ARBA" id="ARBA00023002"/>
    </source>
</evidence>
<name>A0A552WV34_9MICO</name>
<keyword evidence="6" id="KW-1185">Reference proteome</keyword>
<dbReference type="SUPFAM" id="SSF51735">
    <property type="entry name" value="NAD(P)-binding Rossmann-fold domains"/>
    <property type="match status" value="1"/>
</dbReference>
<gene>
    <name evidence="5" type="ORF">FJ693_04190</name>
</gene>
<dbReference type="GO" id="GO:0016491">
    <property type="term" value="F:oxidoreductase activity"/>
    <property type="evidence" value="ECO:0007669"/>
    <property type="project" value="UniProtKB-KW"/>
</dbReference>
<proteinExistence type="inferred from homology"/>
<dbReference type="FunFam" id="3.40.50.720:FF:000084">
    <property type="entry name" value="Short-chain dehydrogenase reductase"/>
    <property type="match status" value="1"/>
</dbReference>
<organism evidence="5 6">
    <name type="scientific">Georgenia yuyongxinii</name>
    <dbReference type="NCBI Taxonomy" id="2589797"/>
    <lineage>
        <taxon>Bacteria</taxon>
        <taxon>Bacillati</taxon>
        <taxon>Actinomycetota</taxon>
        <taxon>Actinomycetes</taxon>
        <taxon>Micrococcales</taxon>
        <taxon>Bogoriellaceae</taxon>
        <taxon>Georgenia</taxon>
    </lineage>
</organism>
<dbReference type="PRINTS" id="PR00081">
    <property type="entry name" value="GDHRDH"/>
</dbReference>
<dbReference type="CDD" id="cd05233">
    <property type="entry name" value="SDR_c"/>
    <property type="match status" value="1"/>
</dbReference>
<evidence type="ECO:0000256" key="3">
    <source>
        <dbReference type="ARBA" id="ARBA00023027"/>
    </source>
</evidence>
<dbReference type="PANTHER" id="PTHR24321:SF8">
    <property type="entry name" value="ESTRADIOL 17-BETA-DEHYDROGENASE 8-RELATED"/>
    <property type="match status" value="1"/>
</dbReference>
<keyword evidence="2" id="KW-0560">Oxidoreductase</keyword>
<comment type="caution">
    <text evidence="5">The sequence shown here is derived from an EMBL/GenBank/DDBJ whole genome shotgun (WGS) entry which is preliminary data.</text>
</comment>
<sequence>MTEHPGRVLEGKVCLVTGAASGIGRAVATRFVRSGAVVFFADRDGAGASAAAHATGSTDASPIVLDIADEGSVEAAFADVLAAAGPPDVVVANAGIQDFQADGPIGELTLGSWRRTIDINLTGTFLTLKHAVRTVRRPGSSVIVTGSPTAINGEGAGFTAYATSKAGIHGMVRVAAADYAGTGIRFNTVVPGFTMTPLVADIANDAGKRAATVSRVPLGRAGRPEDVIGIMEYLASDESSYATGSLFVVDGGMTSL</sequence>
<dbReference type="InterPro" id="IPR057326">
    <property type="entry name" value="KR_dom"/>
</dbReference>
<evidence type="ECO:0000259" key="4">
    <source>
        <dbReference type="SMART" id="SM00822"/>
    </source>
</evidence>
<dbReference type="InterPro" id="IPR020904">
    <property type="entry name" value="Sc_DH/Rdtase_CS"/>
</dbReference>
<dbReference type="PROSITE" id="PS00061">
    <property type="entry name" value="ADH_SHORT"/>
    <property type="match status" value="1"/>
</dbReference>
<comment type="similarity">
    <text evidence="1">Belongs to the short-chain dehydrogenases/reductases (SDR) family.</text>
</comment>
<keyword evidence="3" id="KW-0520">NAD</keyword>
<feature type="domain" description="Ketoreductase" evidence="4">
    <location>
        <begin position="12"/>
        <end position="196"/>
    </location>
</feature>
<dbReference type="Pfam" id="PF13561">
    <property type="entry name" value="adh_short_C2"/>
    <property type="match status" value="1"/>
</dbReference>
<evidence type="ECO:0000256" key="1">
    <source>
        <dbReference type="ARBA" id="ARBA00006484"/>
    </source>
</evidence>
<dbReference type="Gene3D" id="3.40.50.720">
    <property type="entry name" value="NAD(P)-binding Rossmann-like Domain"/>
    <property type="match status" value="1"/>
</dbReference>
<dbReference type="Proteomes" id="UP000318693">
    <property type="component" value="Unassembled WGS sequence"/>
</dbReference>
<protein>
    <submittedName>
        <fullName evidence="5">SDR family oxidoreductase</fullName>
    </submittedName>
</protein>
<dbReference type="AlphaFoldDB" id="A0A552WV34"/>
<dbReference type="EMBL" id="VJXR01000007">
    <property type="protein sequence ID" value="TRW46698.1"/>
    <property type="molecule type" value="Genomic_DNA"/>
</dbReference>
<reference evidence="5 6" key="1">
    <citation type="submission" date="2019-07" db="EMBL/GenBank/DDBJ databases">
        <title>Georgenia wutianyii sp. nov. and Georgenia *** sp. nov. isolated from plateau pika (Ochotona curzoniae) in the Qinghai-Tibet plateau of China.</title>
        <authorList>
            <person name="Tian Z."/>
        </authorList>
    </citation>
    <scope>NUCLEOTIDE SEQUENCE [LARGE SCALE GENOMIC DNA]</scope>
    <source>
        <strain evidence="5 6">Z446</strain>
    </source>
</reference>
<dbReference type="InterPro" id="IPR002347">
    <property type="entry name" value="SDR_fam"/>
</dbReference>
<evidence type="ECO:0000313" key="5">
    <source>
        <dbReference type="EMBL" id="TRW46698.1"/>
    </source>
</evidence>
<dbReference type="PANTHER" id="PTHR24321">
    <property type="entry name" value="DEHYDROGENASES, SHORT CHAIN"/>
    <property type="match status" value="1"/>
</dbReference>